<evidence type="ECO:0000256" key="1">
    <source>
        <dbReference type="SAM" id="Phobius"/>
    </source>
</evidence>
<organism evidence="2 3">
    <name type="scientific">Butyricicoccus faecihominis</name>
    <dbReference type="NCBI Taxonomy" id="1712515"/>
    <lineage>
        <taxon>Bacteria</taxon>
        <taxon>Bacillati</taxon>
        <taxon>Bacillota</taxon>
        <taxon>Clostridia</taxon>
        <taxon>Eubacteriales</taxon>
        <taxon>Butyricicoccaceae</taxon>
        <taxon>Butyricicoccus</taxon>
    </lineage>
</organism>
<name>A0ABQ1E3J3_9FIRM</name>
<gene>
    <name evidence="2" type="ORF">BUFA31_27190</name>
</gene>
<dbReference type="Proteomes" id="UP000620147">
    <property type="component" value="Unassembled WGS sequence"/>
</dbReference>
<keyword evidence="3" id="KW-1185">Reference proteome</keyword>
<dbReference type="RefSeq" id="WP_188885828.1">
    <property type="nucleotide sequence ID" value="NZ_BLYJ01000056.1"/>
</dbReference>
<comment type="caution">
    <text evidence="2">The sequence shown here is derived from an EMBL/GenBank/DDBJ whole genome shotgun (WGS) entry which is preliminary data.</text>
</comment>
<proteinExistence type="predicted"/>
<keyword evidence="1" id="KW-0472">Membrane</keyword>
<reference evidence="2 3" key="1">
    <citation type="submission" date="2020-06" db="EMBL/GenBank/DDBJ databases">
        <title>Characterization of fructooligosaccharide metabolism and fructooligosaccharide-degrading enzymes in human commensal butyrate producers.</title>
        <authorList>
            <person name="Tanno H."/>
            <person name="Fujii T."/>
            <person name="Hirano K."/>
            <person name="Maeno S."/>
            <person name="Tonozuka T."/>
            <person name="Sakamoto M."/>
            <person name="Ohkuma M."/>
            <person name="Tochio T."/>
            <person name="Endo A."/>
        </authorList>
    </citation>
    <scope>NUCLEOTIDE SEQUENCE [LARGE SCALE GENOMIC DNA]</scope>
    <source>
        <strain evidence="2 3">JCM 31056</strain>
    </source>
</reference>
<feature type="transmembrane region" description="Helical" evidence="1">
    <location>
        <begin position="54"/>
        <end position="72"/>
    </location>
</feature>
<evidence type="ECO:0000313" key="2">
    <source>
        <dbReference type="EMBL" id="GFO89555.1"/>
    </source>
</evidence>
<protein>
    <submittedName>
        <fullName evidence="2">Uncharacterized protein</fullName>
    </submittedName>
</protein>
<feature type="transmembrane region" description="Helical" evidence="1">
    <location>
        <begin position="6"/>
        <end position="23"/>
    </location>
</feature>
<dbReference type="EMBL" id="BLYJ01000056">
    <property type="protein sequence ID" value="GFO89555.1"/>
    <property type="molecule type" value="Genomic_DNA"/>
</dbReference>
<keyword evidence="1" id="KW-0812">Transmembrane</keyword>
<evidence type="ECO:0000313" key="3">
    <source>
        <dbReference type="Proteomes" id="UP000620147"/>
    </source>
</evidence>
<sequence>MFRQIIFPILFFLLLPLWFKLLIKLRLGPALVYVILGNTVWLDWAAHHTALADGILFAILGVTALSWLVTFYRKIRDHQIE</sequence>
<keyword evidence="1" id="KW-1133">Transmembrane helix</keyword>
<accession>A0ABQ1E3J3</accession>